<sequence length="171" mass="18215">MLISPLARLLLAALALALGAWLLAEGSPFGWAGVAACGLFVWGWLRTGAVPLAFRAFQRRDLPAMRRWLAQIVFPGLLGPRNRAYYHWLRAVELAARGERGRARVHAERAAAGRVPSANDRALVHCLAAELAAGEGDAEAVARHLAAAREAGGDEAVRRLVARTAARLGGA</sequence>
<feature type="transmembrane region" description="Helical" evidence="1">
    <location>
        <begin position="29"/>
        <end position="57"/>
    </location>
</feature>
<evidence type="ECO:0000256" key="1">
    <source>
        <dbReference type="SAM" id="Phobius"/>
    </source>
</evidence>
<dbReference type="OrthoDB" id="1119469at2"/>
<name>A0A3N1Y7S4_9GAMM</name>
<keyword evidence="1" id="KW-1133">Transmembrane helix</keyword>
<protein>
    <submittedName>
        <fullName evidence="2">Uncharacterized protein</fullName>
    </submittedName>
</protein>
<keyword evidence="1" id="KW-0472">Membrane</keyword>
<keyword evidence="1" id="KW-0812">Transmembrane</keyword>
<keyword evidence="3" id="KW-1185">Reference proteome</keyword>
<evidence type="ECO:0000313" key="3">
    <source>
        <dbReference type="Proteomes" id="UP000276634"/>
    </source>
</evidence>
<dbReference type="AlphaFoldDB" id="A0A3N1Y7S4"/>
<accession>A0A3N1Y7S4</accession>
<gene>
    <name evidence="2" type="ORF">EDC57_0795</name>
</gene>
<dbReference type="EMBL" id="RJVI01000001">
    <property type="protein sequence ID" value="ROR34886.1"/>
    <property type="molecule type" value="Genomic_DNA"/>
</dbReference>
<proteinExistence type="predicted"/>
<reference evidence="2 3" key="1">
    <citation type="submission" date="2018-11" db="EMBL/GenBank/DDBJ databases">
        <title>Genomic Encyclopedia of Type Strains, Phase IV (KMG-IV): sequencing the most valuable type-strain genomes for metagenomic binning, comparative biology and taxonomic classification.</title>
        <authorList>
            <person name="Goeker M."/>
        </authorList>
    </citation>
    <scope>NUCLEOTIDE SEQUENCE [LARGE SCALE GENOMIC DNA]</scope>
    <source>
        <strain evidence="2 3">DSM 100275</strain>
    </source>
</reference>
<dbReference type="Proteomes" id="UP000276634">
    <property type="component" value="Unassembled WGS sequence"/>
</dbReference>
<evidence type="ECO:0000313" key="2">
    <source>
        <dbReference type="EMBL" id="ROR34886.1"/>
    </source>
</evidence>
<organism evidence="2 3">
    <name type="scientific">Inmirania thermothiophila</name>
    <dbReference type="NCBI Taxonomy" id="1750597"/>
    <lineage>
        <taxon>Bacteria</taxon>
        <taxon>Pseudomonadati</taxon>
        <taxon>Pseudomonadota</taxon>
        <taxon>Gammaproteobacteria</taxon>
        <taxon>Chromatiales</taxon>
        <taxon>Ectothiorhodospiraceae</taxon>
        <taxon>Inmirania</taxon>
    </lineage>
</organism>
<comment type="caution">
    <text evidence="2">The sequence shown here is derived from an EMBL/GenBank/DDBJ whole genome shotgun (WGS) entry which is preliminary data.</text>
</comment>
<dbReference type="RefSeq" id="WP_123400429.1">
    <property type="nucleotide sequence ID" value="NZ_RJVI01000001.1"/>
</dbReference>